<comment type="cofactor">
    <cofactor evidence="1">
        <name>FAD</name>
        <dbReference type="ChEBI" id="CHEBI:57692"/>
    </cofactor>
</comment>
<evidence type="ECO:0000256" key="3">
    <source>
        <dbReference type="ARBA" id="ARBA00022827"/>
    </source>
</evidence>
<dbReference type="AlphaFoldDB" id="A0A7W7CFS3"/>
<protein>
    <submittedName>
        <fullName evidence="5">4,5-epoxidase</fullName>
    </submittedName>
</protein>
<proteinExistence type="predicted"/>
<evidence type="ECO:0000256" key="2">
    <source>
        <dbReference type="ARBA" id="ARBA00022630"/>
    </source>
</evidence>
<dbReference type="GO" id="GO:0071949">
    <property type="term" value="F:FAD binding"/>
    <property type="evidence" value="ECO:0007669"/>
    <property type="project" value="InterPro"/>
</dbReference>
<keyword evidence="2" id="KW-0285">Flavoprotein</keyword>
<accession>A0A7W7CFS3</accession>
<evidence type="ECO:0000313" key="6">
    <source>
        <dbReference type="Proteomes" id="UP000533598"/>
    </source>
</evidence>
<feature type="domain" description="FAD-binding" evidence="4">
    <location>
        <begin position="224"/>
        <end position="308"/>
    </location>
</feature>
<dbReference type="PANTHER" id="PTHR43004">
    <property type="entry name" value="TRK SYSTEM POTASSIUM UPTAKE PROTEIN"/>
    <property type="match status" value="1"/>
</dbReference>
<organism evidence="5 6">
    <name type="scientific">Crossiella cryophila</name>
    <dbReference type="NCBI Taxonomy" id="43355"/>
    <lineage>
        <taxon>Bacteria</taxon>
        <taxon>Bacillati</taxon>
        <taxon>Actinomycetota</taxon>
        <taxon>Actinomycetes</taxon>
        <taxon>Pseudonocardiales</taxon>
        <taxon>Pseudonocardiaceae</taxon>
        <taxon>Crossiella</taxon>
    </lineage>
</organism>
<dbReference type="PANTHER" id="PTHR43004:SF19">
    <property type="entry name" value="BINDING MONOOXYGENASE, PUTATIVE (JCVI)-RELATED"/>
    <property type="match status" value="1"/>
</dbReference>
<dbReference type="PRINTS" id="PR00420">
    <property type="entry name" value="RNGMNOXGNASE"/>
</dbReference>
<dbReference type="RefSeq" id="WP_185005812.1">
    <property type="nucleotide sequence ID" value="NZ_BAAAUI010000020.1"/>
</dbReference>
<feature type="domain" description="FAD-binding" evidence="4">
    <location>
        <begin position="4"/>
        <end position="186"/>
    </location>
</feature>
<dbReference type="InterPro" id="IPR050641">
    <property type="entry name" value="RIFMO-like"/>
</dbReference>
<dbReference type="Pfam" id="PF01494">
    <property type="entry name" value="FAD_binding_3"/>
    <property type="match status" value="2"/>
</dbReference>
<keyword evidence="3" id="KW-0274">FAD</keyword>
<evidence type="ECO:0000256" key="1">
    <source>
        <dbReference type="ARBA" id="ARBA00001974"/>
    </source>
</evidence>
<dbReference type="Proteomes" id="UP000533598">
    <property type="component" value="Unassembled WGS sequence"/>
</dbReference>
<dbReference type="Gene3D" id="3.40.30.120">
    <property type="match status" value="1"/>
</dbReference>
<dbReference type="InterPro" id="IPR036188">
    <property type="entry name" value="FAD/NAD-bd_sf"/>
</dbReference>
<comment type="caution">
    <text evidence="5">The sequence shown here is derived from an EMBL/GenBank/DDBJ whole genome shotgun (WGS) entry which is preliminary data.</text>
</comment>
<dbReference type="EMBL" id="JACHMH010000001">
    <property type="protein sequence ID" value="MBB4680147.1"/>
    <property type="molecule type" value="Genomic_DNA"/>
</dbReference>
<gene>
    <name evidence="5" type="ORF">HNR67_006265</name>
</gene>
<dbReference type="InterPro" id="IPR002938">
    <property type="entry name" value="FAD-bd"/>
</dbReference>
<sequence>MPYTSALVVGAGPTGLTLACALRAAGVGVRVLDAAPGPATTTGALGLPPRAVEALDRLGALPAPAVPVAGVSVAGRELRFGPDGVLASQAQIETALRERLDRLGVAVEWGLAVSGIRTEGEVVEVRAGAELIRAGWVIGCDGAHSAVRAAVGIDFPGQPLHERLQVADVRAELKRPRDTVAVWFRADGFLAAFPLPGPDRWRLMGPDGADLPGWLREETGAEVGEVTWASAFPVQRRLATAYRRGRVLLAGDAAHVHAPLGAQGLATGIGDAENLGWKLGAVILGRAGAELLDSYEAERRPVAAQVLRVTSEATNVLFSQGWAARLARGLVLRSRWMRRRIAARASQLRVSYRRGPLGAAAGQGEQVAEAAEQGVRLAQVAMGPGSWLGGVGTAPVTGLGRVRAGDRVPDFPCHRASGVPTRLHAELGGHWALLSPFADQSHLVRPWLGESVVDLRWPHNELALIRPDGHLAWRGHHSTDLQRWLTGALGPVSPATPILTR</sequence>
<name>A0A7W7CFS3_9PSEU</name>
<evidence type="ECO:0000259" key="4">
    <source>
        <dbReference type="Pfam" id="PF01494"/>
    </source>
</evidence>
<dbReference type="GO" id="GO:0016709">
    <property type="term" value="F:oxidoreductase activity, acting on paired donors, with incorporation or reduction of molecular oxygen, NAD(P)H as one donor, and incorporation of one atom of oxygen"/>
    <property type="evidence" value="ECO:0007669"/>
    <property type="project" value="UniProtKB-ARBA"/>
</dbReference>
<evidence type="ECO:0000313" key="5">
    <source>
        <dbReference type="EMBL" id="MBB4680147.1"/>
    </source>
</evidence>
<reference evidence="5 6" key="1">
    <citation type="submission" date="2020-08" db="EMBL/GenBank/DDBJ databases">
        <title>Sequencing the genomes of 1000 actinobacteria strains.</title>
        <authorList>
            <person name="Klenk H.-P."/>
        </authorList>
    </citation>
    <scope>NUCLEOTIDE SEQUENCE [LARGE SCALE GENOMIC DNA]</scope>
    <source>
        <strain evidence="5 6">DSM 44230</strain>
    </source>
</reference>
<keyword evidence="6" id="KW-1185">Reference proteome</keyword>
<dbReference type="SUPFAM" id="SSF51905">
    <property type="entry name" value="FAD/NAD(P)-binding domain"/>
    <property type="match status" value="1"/>
</dbReference>
<dbReference type="Gene3D" id="3.30.70.2450">
    <property type="match status" value="1"/>
</dbReference>
<dbReference type="Gene3D" id="3.50.50.60">
    <property type="entry name" value="FAD/NAD(P)-binding domain"/>
    <property type="match status" value="1"/>
</dbReference>